<dbReference type="SUPFAM" id="SSF51445">
    <property type="entry name" value="(Trans)glycosidases"/>
    <property type="match status" value="1"/>
</dbReference>
<comment type="function">
    <text evidence="14">Glucanases play a role in cell expansion during growth, in cell-cell fusion during mating, and in spore release during sporulation. This enzyme may be involved in beta-glucan degradation. Active on laminarin and lichenan.</text>
</comment>
<dbReference type="Gene3D" id="3.20.20.80">
    <property type="entry name" value="Glycosidases"/>
    <property type="match status" value="2"/>
</dbReference>
<dbReference type="Gene3D" id="1.20.120.350">
    <property type="entry name" value="Voltage-gated potassium channels. Chain C"/>
    <property type="match status" value="1"/>
</dbReference>
<evidence type="ECO:0000256" key="17">
    <source>
        <dbReference type="SAM" id="MobiDB-lite"/>
    </source>
</evidence>
<keyword evidence="6 18" id="KW-0812">Transmembrane</keyword>
<dbReference type="Proteomes" id="UP000243217">
    <property type="component" value="Unassembled WGS sequence"/>
</dbReference>
<feature type="transmembrane region" description="Helical" evidence="18">
    <location>
        <begin position="89"/>
        <end position="106"/>
    </location>
</feature>
<evidence type="ECO:0000256" key="1">
    <source>
        <dbReference type="ARBA" id="ARBA00000382"/>
    </source>
</evidence>
<evidence type="ECO:0000313" key="19">
    <source>
        <dbReference type="EMBL" id="OQS06051.1"/>
    </source>
</evidence>
<dbReference type="PANTHER" id="PTHR16631">
    <property type="entry name" value="GLUCAN 1,3-BETA-GLUCOSIDASE"/>
    <property type="match status" value="1"/>
</dbReference>
<proteinExistence type="predicted"/>
<dbReference type="PANTHER" id="PTHR16631:SF17">
    <property type="entry name" value="GLUCAN ENDO-1,3-BETA-GLUCOSIDASE BTGC"/>
    <property type="match status" value="1"/>
</dbReference>
<dbReference type="GO" id="GO:0000272">
    <property type="term" value="P:polysaccharide catabolic process"/>
    <property type="evidence" value="ECO:0007669"/>
    <property type="project" value="UniProtKB-KW"/>
</dbReference>
<reference evidence="19 20" key="1">
    <citation type="journal article" date="2014" name="Genome Biol. Evol.">
        <title>The secreted proteins of Achlya hypogyna and Thraustotheca clavata identify the ancestral oomycete secretome and reveal gene acquisitions by horizontal gene transfer.</title>
        <authorList>
            <person name="Misner I."/>
            <person name="Blouin N."/>
            <person name="Leonard G."/>
            <person name="Richards T.A."/>
            <person name="Lane C.E."/>
        </authorList>
    </citation>
    <scope>NUCLEOTIDE SEQUENCE [LARGE SCALE GENOMIC DNA]</scope>
    <source>
        <strain evidence="19 20">ATCC 34112</strain>
    </source>
</reference>
<feature type="transmembrane region" description="Helical" evidence="18">
    <location>
        <begin position="55"/>
        <end position="77"/>
    </location>
</feature>
<feature type="region of interest" description="Disordered" evidence="17">
    <location>
        <begin position="478"/>
        <end position="593"/>
    </location>
</feature>
<dbReference type="OrthoDB" id="429183at2759"/>
<feature type="compositionally biased region" description="Low complexity" evidence="17">
    <location>
        <begin position="554"/>
        <end position="591"/>
    </location>
</feature>
<feature type="transmembrane region" description="Helical" evidence="18">
    <location>
        <begin position="23"/>
        <end position="43"/>
    </location>
</feature>
<dbReference type="STRING" id="74557.A0A1W0A7A3"/>
<keyword evidence="5" id="KW-1003">Cell membrane</keyword>
<evidence type="ECO:0000313" key="20">
    <source>
        <dbReference type="Proteomes" id="UP000243217"/>
    </source>
</evidence>
<evidence type="ECO:0000256" key="11">
    <source>
        <dbReference type="ARBA" id="ARBA00023277"/>
    </source>
</evidence>
<feature type="compositionally biased region" description="Polar residues" evidence="17">
    <location>
        <begin position="527"/>
        <end position="553"/>
    </location>
</feature>
<evidence type="ECO:0000256" key="4">
    <source>
        <dbReference type="ARBA" id="ARBA00012780"/>
    </source>
</evidence>
<sequence length="644" mass="70012">MMTHGVSCSEYAMVVASRLYFSAFYRVVYLLMIATSIVCVLWTMLNHWHTPNSSLFISLEIMLCCMLVIEVLIRMLALKRKYWLKWSNLFDVMATVLSVVSITLYFKQESVVEELEEVAADFVMLLRNAVQYARLAVFLKNRKVLLPKNEATTIDFDDLDEEEHQIMLQETTLEDDMTEAVDQHFEASNAINAIKENSQIAVDYLLNLKMKLIVWSAIAAVVAGLKGICYDSYLATSQVDSDFVMIKKSFDAVRTYQTFVNGINLIDAAAKANLKIAAGIWIRDATIFQNDIQAVIAGVKAHPNTVLAIYVGNEEIFNGWNATQVISYVEAVRGALADNAITTIPVGSVQTDGDFLDHPELASVCDIVGVNIYPFFSSSPLAILFPMQDLTTRFNAVANKYGANRVKLTETGWPTAGVSYGTPVSSFSTAQSYFNSYISWSTTSGGDCPFYFQFQDVTTKQGYEAHFGLTSDGVTWKFSPPTLAPTPAPTPSPTPIPTPSPTPTPTIAVSTPPSTTRVATTTPNASVTNSTSSTPKAESAEMNITSNNALTSITTAPPATTTNTPSPQSNPTENESAAQSIHAQASSSSNSVDTTGLAIGLSTSLAVLGIAAFAYRHYRKSDPIKPNSLLPNAATIHQDGIAIL</sequence>
<keyword evidence="8 18" id="KW-1133">Transmembrane helix</keyword>
<evidence type="ECO:0000256" key="12">
    <source>
        <dbReference type="ARBA" id="ARBA00023316"/>
    </source>
</evidence>
<dbReference type="GO" id="GO:0042973">
    <property type="term" value="F:glucan endo-1,3-beta-D-glucosidase activity"/>
    <property type="evidence" value="ECO:0007669"/>
    <property type="project" value="UniProtKB-EC"/>
</dbReference>
<evidence type="ECO:0000256" key="5">
    <source>
        <dbReference type="ARBA" id="ARBA00022475"/>
    </source>
</evidence>
<evidence type="ECO:0000256" key="6">
    <source>
        <dbReference type="ARBA" id="ARBA00022692"/>
    </source>
</evidence>
<dbReference type="GO" id="GO:0005886">
    <property type="term" value="C:plasma membrane"/>
    <property type="evidence" value="ECO:0007669"/>
    <property type="project" value="UniProtKB-SubCell"/>
</dbReference>
<keyword evidence="11" id="KW-0119">Carbohydrate metabolism</keyword>
<keyword evidence="20" id="KW-1185">Reference proteome</keyword>
<evidence type="ECO:0000256" key="13">
    <source>
        <dbReference type="ARBA" id="ARBA00023326"/>
    </source>
</evidence>
<keyword evidence="10" id="KW-0325">Glycoprotein</keyword>
<dbReference type="AlphaFoldDB" id="A0A1W0A7A3"/>
<evidence type="ECO:0000256" key="3">
    <source>
        <dbReference type="ARBA" id="ARBA00004236"/>
    </source>
</evidence>
<dbReference type="GO" id="GO:0071555">
    <property type="term" value="P:cell wall organization"/>
    <property type="evidence" value="ECO:0007669"/>
    <property type="project" value="UniProtKB-KW"/>
</dbReference>
<name>A0A1W0A7A3_9STRA</name>
<evidence type="ECO:0000256" key="15">
    <source>
        <dbReference type="ARBA" id="ARBA00042373"/>
    </source>
</evidence>
<accession>A0A1W0A7A3</accession>
<feature type="compositionally biased region" description="Low complexity" evidence="17">
    <location>
        <begin position="505"/>
        <end position="526"/>
    </location>
</feature>
<dbReference type="InterPro" id="IPR050732">
    <property type="entry name" value="Beta-glucan_modifiers"/>
</dbReference>
<organism evidence="19 20">
    <name type="scientific">Thraustotheca clavata</name>
    <dbReference type="NCBI Taxonomy" id="74557"/>
    <lineage>
        <taxon>Eukaryota</taxon>
        <taxon>Sar</taxon>
        <taxon>Stramenopiles</taxon>
        <taxon>Oomycota</taxon>
        <taxon>Saprolegniomycetes</taxon>
        <taxon>Saprolegniales</taxon>
        <taxon>Achlyaceae</taxon>
        <taxon>Thraustotheca</taxon>
    </lineage>
</organism>
<evidence type="ECO:0000256" key="14">
    <source>
        <dbReference type="ARBA" id="ARBA00037649"/>
    </source>
</evidence>
<evidence type="ECO:0000256" key="18">
    <source>
        <dbReference type="SAM" id="Phobius"/>
    </source>
</evidence>
<keyword evidence="7" id="KW-0378">Hydrolase</keyword>
<dbReference type="EMBL" id="JNBS01000380">
    <property type="protein sequence ID" value="OQS06051.1"/>
    <property type="molecule type" value="Genomic_DNA"/>
</dbReference>
<evidence type="ECO:0000256" key="9">
    <source>
        <dbReference type="ARBA" id="ARBA00023136"/>
    </source>
</evidence>
<comment type="caution">
    <text evidence="19">The sequence shown here is derived from an EMBL/GenBank/DDBJ whole genome shotgun (WGS) entry which is preliminary data.</text>
</comment>
<feature type="compositionally biased region" description="Pro residues" evidence="17">
    <location>
        <begin position="482"/>
        <end position="504"/>
    </location>
</feature>
<keyword evidence="9 18" id="KW-0472">Membrane</keyword>
<evidence type="ECO:0000256" key="8">
    <source>
        <dbReference type="ARBA" id="ARBA00022989"/>
    </source>
</evidence>
<evidence type="ECO:0000256" key="10">
    <source>
        <dbReference type="ARBA" id="ARBA00023180"/>
    </source>
</evidence>
<keyword evidence="12" id="KW-0961">Cell wall biogenesis/degradation</keyword>
<keyword evidence="13" id="KW-0624">Polysaccharide degradation</keyword>
<protein>
    <recommendedName>
        <fullName evidence="4">glucan endo-1,3-beta-D-glucosidase</fullName>
        <ecNumber evidence="4">3.2.1.39</ecNumber>
    </recommendedName>
    <alternativeName>
        <fullName evidence="16">Endo-1,3-beta-glucanase btgC</fullName>
    </alternativeName>
    <alternativeName>
        <fullName evidence="15">Laminarinase btgC</fullName>
    </alternativeName>
</protein>
<comment type="catalytic activity">
    <reaction evidence="1">
        <text>Hydrolysis of (1-&gt;3)-beta-D-glucosidic linkages in (1-&gt;3)-beta-D-glucans.</text>
        <dbReference type="EC" id="3.2.1.39"/>
    </reaction>
</comment>
<dbReference type="InterPro" id="IPR017853">
    <property type="entry name" value="GH"/>
</dbReference>
<dbReference type="EC" id="3.2.1.39" evidence="4"/>
<evidence type="ECO:0000256" key="16">
    <source>
        <dbReference type="ARBA" id="ARBA00043078"/>
    </source>
</evidence>
<evidence type="ECO:0000256" key="2">
    <source>
        <dbReference type="ARBA" id="ARBA00004141"/>
    </source>
</evidence>
<comment type="subcellular location">
    <subcellularLocation>
        <location evidence="3">Cell membrane</location>
    </subcellularLocation>
    <subcellularLocation>
        <location evidence="2">Membrane</location>
        <topology evidence="2">Multi-pass membrane protein</topology>
    </subcellularLocation>
</comment>
<dbReference type="InterPro" id="IPR027359">
    <property type="entry name" value="Volt_channel_dom_sf"/>
</dbReference>
<evidence type="ECO:0000256" key="7">
    <source>
        <dbReference type="ARBA" id="ARBA00022801"/>
    </source>
</evidence>
<gene>
    <name evidence="19" type="ORF">THRCLA_01885</name>
</gene>